<dbReference type="AlphaFoldDB" id="A0A2M7CHI8"/>
<dbReference type="InterPro" id="IPR050190">
    <property type="entry name" value="UPF0213_domain"/>
</dbReference>
<accession>A0A2M7CHI8</accession>
<gene>
    <name evidence="3" type="ORF">COS38_03415</name>
</gene>
<reference evidence="4" key="1">
    <citation type="submission" date="2017-09" db="EMBL/GenBank/DDBJ databases">
        <title>Depth-based differentiation of microbial function through sediment-hosted aquifers and enrichment of novel symbionts in the deep terrestrial subsurface.</title>
        <authorList>
            <person name="Probst A.J."/>
            <person name="Ladd B."/>
            <person name="Jarett J.K."/>
            <person name="Geller-Mcgrath D.E."/>
            <person name="Sieber C.M.K."/>
            <person name="Emerson J.B."/>
            <person name="Anantharaman K."/>
            <person name="Thomas B.C."/>
            <person name="Malmstrom R."/>
            <person name="Stieglmeier M."/>
            <person name="Klingl A."/>
            <person name="Woyke T."/>
            <person name="Ryan C.M."/>
            <person name="Banfield J.F."/>
        </authorList>
    </citation>
    <scope>NUCLEOTIDE SEQUENCE [LARGE SCALE GENOMIC DNA]</scope>
</reference>
<organism evidence="3 4">
    <name type="scientific">Candidatus Berkelbacteria bacterium CG03_land_8_20_14_0_80_40_36</name>
    <dbReference type="NCBI Taxonomy" id="1974509"/>
    <lineage>
        <taxon>Bacteria</taxon>
        <taxon>Candidatus Berkelbacteria</taxon>
    </lineage>
</organism>
<feature type="domain" description="GIY-YIG" evidence="2">
    <location>
        <begin position="3"/>
        <end position="80"/>
    </location>
</feature>
<protein>
    <recommendedName>
        <fullName evidence="2">GIY-YIG domain-containing protein</fullName>
    </recommendedName>
</protein>
<name>A0A2M7CHI8_9BACT</name>
<sequence>MSKQYYIYILASQRNGTLYIGVTNNLAKRIYEHKNNLVEGFTKKYHIHNLVYFEQTDNIRSAIEREKVLKKWNRNWKLDLIEKHNPDWKDLFKDINC</sequence>
<dbReference type="InterPro" id="IPR000305">
    <property type="entry name" value="GIY-YIG_endonuc"/>
</dbReference>
<dbReference type="PROSITE" id="PS50164">
    <property type="entry name" value="GIY_YIG"/>
    <property type="match status" value="1"/>
</dbReference>
<dbReference type="SMART" id="SM00465">
    <property type="entry name" value="GIYc"/>
    <property type="match status" value="1"/>
</dbReference>
<dbReference type="PANTHER" id="PTHR34477:SF5">
    <property type="entry name" value="BSL5627 PROTEIN"/>
    <property type="match status" value="1"/>
</dbReference>
<evidence type="ECO:0000259" key="2">
    <source>
        <dbReference type="PROSITE" id="PS50164"/>
    </source>
</evidence>
<comment type="similarity">
    <text evidence="1">Belongs to the UPF0213 family.</text>
</comment>
<evidence type="ECO:0000313" key="3">
    <source>
        <dbReference type="EMBL" id="PIV25104.1"/>
    </source>
</evidence>
<dbReference type="CDD" id="cd10448">
    <property type="entry name" value="GIY-YIG_unchar_3"/>
    <property type="match status" value="1"/>
</dbReference>
<dbReference type="SUPFAM" id="SSF82771">
    <property type="entry name" value="GIY-YIG endonuclease"/>
    <property type="match status" value="1"/>
</dbReference>
<evidence type="ECO:0000313" key="4">
    <source>
        <dbReference type="Proteomes" id="UP000229966"/>
    </source>
</evidence>
<dbReference type="InterPro" id="IPR035901">
    <property type="entry name" value="GIY-YIG_endonuc_sf"/>
</dbReference>
<dbReference type="Pfam" id="PF01541">
    <property type="entry name" value="GIY-YIG"/>
    <property type="match status" value="1"/>
</dbReference>
<dbReference type="PANTHER" id="PTHR34477">
    <property type="entry name" value="UPF0213 PROTEIN YHBQ"/>
    <property type="match status" value="1"/>
</dbReference>
<dbReference type="EMBL" id="PEUM01000098">
    <property type="protein sequence ID" value="PIV25104.1"/>
    <property type="molecule type" value="Genomic_DNA"/>
</dbReference>
<evidence type="ECO:0000256" key="1">
    <source>
        <dbReference type="ARBA" id="ARBA00007435"/>
    </source>
</evidence>
<proteinExistence type="inferred from homology"/>
<comment type="caution">
    <text evidence="3">The sequence shown here is derived from an EMBL/GenBank/DDBJ whole genome shotgun (WGS) entry which is preliminary data.</text>
</comment>
<dbReference type="Gene3D" id="3.40.1440.10">
    <property type="entry name" value="GIY-YIG endonuclease"/>
    <property type="match status" value="1"/>
</dbReference>
<dbReference type="Proteomes" id="UP000229966">
    <property type="component" value="Unassembled WGS sequence"/>
</dbReference>